<keyword evidence="2" id="KW-0067">ATP-binding</keyword>
<proteinExistence type="predicted"/>
<accession>A0A8D8SMF4</accession>
<protein>
    <submittedName>
        <fullName evidence="2">DNA helicase Ino80</fullName>
    </submittedName>
</protein>
<dbReference type="EMBL" id="HBUF01224339">
    <property type="protein sequence ID" value="CAG6670830.1"/>
    <property type="molecule type" value="Transcribed_RNA"/>
</dbReference>
<feature type="compositionally biased region" description="Basic and acidic residues" evidence="1">
    <location>
        <begin position="156"/>
        <end position="184"/>
    </location>
</feature>
<name>A0A8D8SMF4_9HEMI</name>
<organism evidence="2">
    <name type="scientific">Cacopsylla melanoneura</name>
    <dbReference type="NCBI Taxonomy" id="428564"/>
    <lineage>
        <taxon>Eukaryota</taxon>
        <taxon>Metazoa</taxon>
        <taxon>Ecdysozoa</taxon>
        <taxon>Arthropoda</taxon>
        <taxon>Hexapoda</taxon>
        <taxon>Insecta</taxon>
        <taxon>Pterygota</taxon>
        <taxon>Neoptera</taxon>
        <taxon>Paraneoptera</taxon>
        <taxon>Hemiptera</taxon>
        <taxon>Sternorrhyncha</taxon>
        <taxon>Psylloidea</taxon>
        <taxon>Psyllidae</taxon>
        <taxon>Psyllinae</taxon>
        <taxon>Cacopsylla</taxon>
    </lineage>
</organism>
<evidence type="ECO:0000256" key="1">
    <source>
        <dbReference type="SAM" id="MobiDB-lite"/>
    </source>
</evidence>
<feature type="compositionally biased region" description="Basic residues" evidence="1">
    <location>
        <begin position="192"/>
        <end position="202"/>
    </location>
</feature>
<feature type="compositionally biased region" description="Basic and acidic residues" evidence="1">
    <location>
        <begin position="40"/>
        <end position="50"/>
    </location>
</feature>
<keyword evidence="2" id="KW-0347">Helicase</keyword>
<dbReference type="GO" id="GO:0004386">
    <property type="term" value="F:helicase activity"/>
    <property type="evidence" value="ECO:0007669"/>
    <property type="project" value="UniProtKB-KW"/>
</dbReference>
<reference evidence="2" key="1">
    <citation type="submission" date="2021-05" db="EMBL/GenBank/DDBJ databases">
        <authorList>
            <person name="Alioto T."/>
            <person name="Alioto T."/>
            <person name="Gomez Garrido J."/>
        </authorList>
    </citation>
    <scope>NUCLEOTIDE SEQUENCE</scope>
</reference>
<dbReference type="AlphaFoldDB" id="A0A8D8SMF4"/>
<keyword evidence="2" id="KW-0378">Hydrolase</keyword>
<sequence length="202" mass="23655">MNINPRPAADPIYLQRLEQALSVQPLVDEIEALYFRKSRSHDEDPDKTESSDSDSDSEYVARMKKRWKQLYQPADRQSDKEQLFNFSHVGPDREWLKSVLLSDTSDSNSDSDSYDINHMLREHVQQKKIRRKYYQDPGKAKRCMYYSVGLLSNNDIYKERQRQRRSHGDSEKKREDGSSGKIKSEPGSSSDKKHRKSNKHVS</sequence>
<evidence type="ECO:0000313" key="2">
    <source>
        <dbReference type="EMBL" id="CAG6670830.1"/>
    </source>
</evidence>
<keyword evidence="2" id="KW-0547">Nucleotide-binding</keyword>
<feature type="region of interest" description="Disordered" evidence="1">
    <location>
        <begin position="155"/>
        <end position="202"/>
    </location>
</feature>
<feature type="region of interest" description="Disordered" evidence="1">
    <location>
        <begin position="38"/>
        <end position="58"/>
    </location>
</feature>